<dbReference type="InterPro" id="IPR036291">
    <property type="entry name" value="NAD(P)-bd_dom_sf"/>
</dbReference>
<dbReference type="Pfam" id="PF03949">
    <property type="entry name" value="Malic_M"/>
    <property type="match status" value="1"/>
</dbReference>
<protein>
    <recommendedName>
        <fullName evidence="8">Malic enzyme</fullName>
    </recommendedName>
</protein>
<evidence type="ECO:0000259" key="10">
    <source>
        <dbReference type="SMART" id="SM01274"/>
    </source>
</evidence>
<gene>
    <name evidence="11" type="ORF">H0H81_012181</name>
</gene>
<evidence type="ECO:0000256" key="1">
    <source>
        <dbReference type="ARBA" id="ARBA00001936"/>
    </source>
</evidence>
<feature type="binding site" evidence="7">
    <location>
        <position position="272"/>
    </location>
    <ligand>
        <name>a divalent metal cation</name>
        <dbReference type="ChEBI" id="CHEBI:60240"/>
    </ligand>
</feature>
<dbReference type="GO" id="GO:0005739">
    <property type="term" value="C:mitochondrion"/>
    <property type="evidence" value="ECO:0007669"/>
    <property type="project" value="TreeGrafter"/>
</dbReference>
<evidence type="ECO:0000256" key="6">
    <source>
        <dbReference type="PIRSR" id="PIRSR000106-2"/>
    </source>
</evidence>
<reference evidence="11" key="1">
    <citation type="submission" date="2021-02" db="EMBL/GenBank/DDBJ databases">
        <authorList>
            <person name="Nieuwenhuis M."/>
            <person name="Van De Peppel L.J.J."/>
        </authorList>
    </citation>
    <scope>NUCLEOTIDE SEQUENCE</scope>
    <source>
        <strain evidence="11">D49</strain>
    </source>
</reference>
<feature type="active site" description="Proton acceptor" evidence="5">
    <location>
        <position position="201"/>
    </location>
</feature>
<dbReference type="PANTHER" id="PTHR23406:SF32">
    <property type="entry name" value="NADP-DEPENDENT MALIC ENZYME"/>
    <property type="match status" value="1"/>
</dbReference>
<evidence type="ECO:0000256" key="2">
    <source>
        <dbReference type="ARBA" id="ARBA00008785"/>
    </source>
</evidence>
<comment type="caution">
    <text evidence="11">The sequence shown here is derived from an EMBL/GenBank/DDBJ whole genome shotgun (WGS) entry which is preliminary data.</text>
</comment>
<dbReference type="SMART" id="SM00919">
    <property type="entry name" value="Malic_M"/>
    <property type="match status" value="1"/>
</dbReference>
<dbReference type="GO" id="GO:0051287">
    <property type="term" value="F:NAD binding"/>
    <property type="evidence" value="ECO:0007669"/>
    <property type="project" value="InterPro"/>
</dbReference>
<dbReference type="Proteomes" id="UP000717328">
    <property type="component" value="Unassembled WGS sequence"/>
</dbReference>
<dbReference type="GO" id="GO:0006108">
    <property type="term" value="P:malate metabolic process"/>
    <property type="evidence" value="ECO:0007669"/>
    <property type="project" value="TreeGrafter"/>
</dbReference>
<evidence type="ECO:0000256" key="7">
    <source>
        <dbReference type="PIRSR" id="PIRSR000106-3"/>
    </source>
</evidence>
<dbReference type="InterPro" id="IPR046346">
    <property type="entry name" value="Aminoacid_DH-like_N_sf"/>
</dbReference>
<feature type="active site" description="Proton donor" evidence="5">
    <location>
        <position position="109"/>
    </location>
</feature>
<feature type="binding site" evidence="6">
    <location>
        <position position="458"/>
    </location>
    <ligand>
        <name>(S)-malate</name>
        <dbReference type="ChEBI" id="CHEBI:15589"/>
    </ligand>
</feature>
<dbReference type="OrthoDB" id="5365701at2759"/>
<evidence type="ECO:0000256" key="5">
    <source>
        <dbReference type="PIRSR" id="PIRSR000106-1"/>
    </source>
</evidence>
<reference evidence="11" key="2">
    <citation type="submission" date="2021-10" db="EMBL/GenBank/DDBJ databases">
        <title>Phylogenomics reveals ancestral predisposition of the termite-cultivated fungus Termitomyces towards a domesticated lifestyle.</title>
        <authorList>
            <person name="Auxier B."/>
            <person name="Grum-Grzhimaylo A."/>
            <person name="Cardenas M.E."/>
            <person name="Lodge J.D."/>
            <person name="Laessoe T."/>
            <person name="Pedersen O."/>
            <person name="Smith M.E."/>
            <person name="Kuyper T.W."/>
            <person name="Franco-Molano E.A."/>
            <person name="Baroni T.J."/>
            <person name="Aanen D.K."/>
        </authorList>
    </citation>
    <scope>NUCLEOTIDE SEQUENCE</scope>
    <source>
        <strain evidence="11">D49</strain>
    </source>
</reference>
<evidence type="ECO:0000256" key="8">
    <source>
        <dbReference type="RuleBase" id="RU003426"/>
    </source>
</evidence>
<dbReference type="GO" id="GO:0004471">
    <property type="term" value="F:malate dehydrogenase (decarboxylating) (NAD+) activity"/>
    <property type="evidence" value="ECO:0007669"/>
    <property type="project" value="TreeGrafter"/>
</dbReference>
<dbReference type="SUPFAM" id="SSF53223">
    <property type="entry name" value="Aminoacid dehydrogenase-like, N-terminal domain"/>
    <property type="match status" value="1"/>
</dbReference>
<dbReference type="InterPro" id="IPR015884">
    <property type="entry name" value="Malic_enzyme_CS"/>
</dbReference>
<dbReference type="AlphaFoldDB" id="A0A9P7KI35"/>
<dbReference type="SMART" id="SM01274">
    <property type="entry name" value="malic"/>
    <property type="match status" value="1"/>
</dbReference>
<dbReference type="InterPro" id="IPR037062">
    <property type="entry name" value="Malic_N_dom_sf"/>
</dbReference>
<evidence type="ECO:0000313" key="11">
    <source>
        <dbReference type="EMBL" id="KAG5650459.1"/>
    </source>
</evidence>
<dbReference type="InterPro" id="IPR012301">
    <property type="entry name" value="Malic_N_dom"/>
</dbReference>
<comment type="cofactor">
    <cofactor evidence="1">
        <name>Mn(2+)</name>
        <dbReference type="ChEBI" id="CHEBI:29035"/>
    </cofactor>
</comment>
<dbReference type="PROSITE" id="PS00331">
    <property type="entry name" value="MALIC_ENZYMES"/>
    <property type="match status" value="1"/>
</dbReference>
<dbReference type="CDD" id="cd05312">
    <property type="entry name" value="NAD_bind_1_malic_enz"/>
    <property type="match status" value="1"/>
</dbReference>
<dbReference type="EMBL" id="JABCKI010000447">
    <property type="protein sequence ID" value="KAG5650459.1"/>
    <property type="molecule type" value="Genomic_DNA"/>
</dbReference>
<dbReference type="Pfam" id="PF00390">
    <property type="entry name" value="malic"/>
    <property type="match status" value="2"/>
</dbReference>
<feature type="binding site" evidence="7">
    <location>
        <position position="273"/>
    </location>
    <ligand>
        <name>a divalent metal cation</name>
        <dbReference type="ChEBI" id="CHEBI:60240"/>
    </ligand>
</feature>
<organism evidence="11 12">
    <name type="scientific">Sphagnurus paluster</name>
    <dbReference type="NCBI Taxonomy" id="117069"/>
    <lineage>
        <taxon>Eukaryota</taxon>
        <taxon>Fungi</taxon>
        <taxon>Dikarya</taxon>
        <taxon>Basidiomycota</taxon>
        <taxon>Agaricomycotina</taxon>
        <taxon>Agaricomycetes</taxon>
        <taxon>Agaricomycetidae</taxon>
        <taxon>Agaricales</taxon>
        <taxon>Tricholomatineae</taxon>
        <taxon>Lyophyllaceae</taxon>
        <taxon>Sphagnurus</taxon>
    </lineage>
</organism>
<feature type="domain" description="Malic enzyme N-terminal" evidence="10">
    <location>
        <begin position="86"/>
        <end position="287"/>
    </location>
</feature>
<dbReference type="Gene3D" id="3.40.50.10380">
    <property type="entry name" value="Malic enzyme, N-terminal domain"/>
    <property type="match status" value="1"/>
</dbReference>
<dbReference type="GO" id="GO:0046872">
    <property type="term" value="F:metal ion binding"/>
    <property type="evidence" value="ECO:0007669"/>
    <property type="project" value="UniProtKB-KW"/>
</dbReference>
<dbReference type="SUPFAM" id="SSF51735">
    <property type="entry name" value="NAD(P)-binding Rossmann-fold domains"/>
    <property type="match status" value="1"/>
</dbReference>
<name>A0A9P7KI35_9AGAR</name>
<proteinExistence type="inferred from homology"/>
<accession>A0A9P7KI35</accession>
<dbReference type="FunFam" id="3.40.50.720:FF:000182">
    <property type="entry name" value="NAD-dependent malic enzyme"/>
    <property type="match status" value="1"/>
</dbReference>
<feature type="binding site" evidence="6">
    <location>
        <position position="183"/>
    </location>
    <ligand>
        <name>(S)-malate</name>
        <dbReference type="ChEBI" id="CHEBI:15589"/>
    </ligand>
</feature>
<feature type="binding site" evidence="6">
    <location>
        <position position="502"/>
    </location>
    <ligand>
        <name>(S)-malate</name>
        <dbReference type="ChEBI" id="CHEBI:15589"/>
    </ligand>
</feature>
<feature type="domain" description="Malic enzyme NAD-binding" evidence="9">
    <location>
        <begin position="297"/>
        <end position="571"/>
    </location>
</feature>
<keyword evidence="12" id="KW-1185">Reference proteome</keyword>
<comment type="similarity">
    <text evidence="2 8">Belongs to the malic enzymes family.</text>
</comment>
<evidence type="ECO:0000259" key="9">
    <source>
        <dbReference type="SMART" id="SM00919"/>
    </source>
</evidence>
<evidence type="ECO:0000256" key="3">
    <source>
        <dbReference type="ARBA" id="ARBA00022723"/>
    </source>
</evidence>
<keyword evidence="4 8" id="KW-0560">Oxidoreductase</keyword>
<evidence type="ECO:0000256" key="4">
    <source>
        <dbReference type="ARBA" id="ARBA00023002"/>
    </source>
</evidence>
<keyword evidence="3 7" id="KW-0479">Metal-binding</keyword>
<dbReference type="PRINTS" id="PR00072">
    <property type="entry name" value="MALOXRDTASE"/>
</dbReference>
<comment type="cofactor">
    <cofactor evidence="7">
        <name>Mg(2+)</name>
        <dbReference type="ChEBI" id="CHEBI:18420"/>
    </cofactor>
    <cofactor evidence="7">
        <name>Mn(2+)</name>
        <dbReference type="ChEBI" id="CHEBI:29035"/>
    </cofactor>
    <text evidence="7">Divalent metal cations. Prefers magnesium or manganese.</text>
</comment>
<dbReference type="PIRSF" id="PIRSF000106">
    <property type="entry name" value="ME"/>
    <property type="match status" value="1"/>
</dbReference>
<dbReference type="NCBIfam" id="NF010052">
    <property type="entry name" value="PRK13529.1"/>
    <property type="match status" value="1"/>
</dbReference>
<dbReference type="InterPro" id="IPR001891">
    <property type="entry name" value="Malic_OxRdtase"/>
</dbReference>
<feature type="binding site" evidence="7">
    <location>
        <position position="296"/>
    </location>
    <ligand>
        <name>a divalent metal cation</name>
        <dbReference type="ChEBI" id="CHEBI:60240"/>
    </ligand>
</feature>
<dbReference type="PANTHER" id="PTHR23406">
    <property type="entry name" value="MALIC ENZYME-RELATED"/>
    <property type="match status" value="1"/>
</dbReference>
<dbReference type="InterPro" id="IPR012302">
    <property type="entry name" value="Malic_NAD-bd"/>
</dbReference>
<evidence type="ECO:0000313" key="12">
    <source>
        <dbReference type="Proteomes" id="UP000717328"/>
    </source>
</evidence>
<sequence>MTIVLTPYWSDGVQKLKMAPQRAYHTLVDLIVHSAHNVPCPSAPPKPKRGLIPPELNDEVHAARCLAQLRSKDKNIEKYIYLSMLKEQDPPMFYRLCLAYMSEFTPIIYTPTVGDACIQFSHIYRRPEGLVRTRFFSLLPLNKGADDDAQFISIKDKGKIRSIIQNWPKIKDARISVVTDGSRILGLGDLGVNGMPISIGKLSLYIAGAGIRPESTIPICLDLGTNNQKFLDDPLYLGQRTKRIVGPEMTAFMDEFMHEMSVAFPKLLVQFEDFSTDNAFLYLERYRNKYPVFNDDIQGTGAVVLSGLINAARLSSQASGRPLTEHRILFFGAGSAGVGVAMQLMSFFTLNGLTKDQARERIWLMDSQGMIFDARGPMAEHKKFFSRKDYTGPPITNILDVIAYVKPTALLGLSTISVRNSLPRLQTLLTHPQNAFSPDVIQAMAALNPRPIIFPLSNPVRLSECSFQDAVQYTDGRVLFASGSPFPSLDFDGTTLYPGQGNNMYIFPGLGLGAILARATSVTDSMVEASSLGLAGSLTPEEHKLGLLYPRVERIREISAHIATEVIRAAQKAGVDRTAALRNMGDFELLNHVNSKMWNP</sequence>
<dbReference type="Gene3D" id="3.40.50.720">
    <property type="entry name" value="NAD(P)-binding Rossmann-like Domain"/>
    <property type="match status" value="1"/>
</dbReference>